<reference evidence="2" key="1">
    <citation type="journal article" date="2023" name="Front. Plant Sci.">
        <title>Chromosomal-level genome assembly of Melastoma candidum provides insights into trichome evolution.</title>
        <authorList>
            <person name="Zhong Y."/>
            <person name="Wu W."/>
            <person name="Sun C."/>
            <person name="Zou P."/>
            <person name="Liu Y."/>
            <person name="Dai S."/>
            <person name="Zhou R."/>
        </authorList>
    </citation>
    <scope>NUCLEOTIDE SEQUENCE [LARGE SCALE GENOMIC DNA]</scope>
</reference>
<evidence type="ECO:0000313" key="2">
    <source>
        <dbReference type="Proteomes" id="UP001057402"/>
    </source>
</evidence>
<sequence>MTTTSVLSDGFTLINPRRSKAPYVYVPVGEAQPGTSSQVGSLPLEEPRIPVVIGPSYAPQSTEVELITRSRRVVVAPEAQPRGESSRPKAPSSEQIRKVIYAVNESDYNIVEQLRKQPAQISLLDLIHSSDKHREMLEKFLVEVELGVNLEKLPPSSLTIRAFEGAKRHAYGEAALEIKVGPTPFSSVFQILETAGSFNMLLGRQWIHQAGAIPSTLHQMVHFPADGKLVTVKGEHTMELCHEIDMPYVGESVGEPSTTQALEMVNMVRRDFKSDPLMTPGNISATKQFIKFGYQLGQRLGAWGQGIRHLIDVPVHPGRVVSDLRVRDGGGQNALSRTYAPAAGLLSISYAHRRQQWKVKSSQGKRKTSILRHMGKDKKMSTCWKRRTQPSLTCHSKGEPFQLYFFARRLVKTRIG</sequence>
<protein>
    <submittedName>
        <fullName evidence="1">Uncharacterized protein</fullName>
    </submittedName>
</protein>
<accession>A0ACB9NW58</accession>
<proteinExistence type="predicted"/>
<dbReference type="EMBL" id="CM042886">
    <property type="protein sequence ID" value="KAI4340286.1"/>
    <property type="molecule type" value="Genomic_DNA"/>
</dbReference>
<evidence type="ECO:0000313" key="1">
    <source>
        <dbReference type="EMBL" id="KAI4340286.1"/>
    </source>
</evidence>
<gene>
    <name evidence="1" type="ORF">MLD38_025137</name>
</gene>
<organism evidence="1 2">
    <name type="scientific">Melastoma candidum</name>
    <dbReference type="NCBI Taxonomy" id="119954"/>
    <lineage>
        <taxon>Eukaryota</taxon>
        <taxon>Viridiplantae</taxon>
        <taxon>Streptophyta</taxon>
        <taxon>Embryophyta</taxon>
        <taxon>Tracheophyta</taxon>
        <taxon>Spermatophyta</taxon>
        <taxon>Magnoliopsida</taxon>
        <taxon>eudicotyledons</taxon>
        <taxon>Gunneridae</taxon>
        <taxon>Pentapetalae</taxon>
        <taxon>rosids</taxon>
        <taxon>malvids</taxon>
        <taxon>Myrtales</taxon>
        <taxon>Melastomataceae</taxon>
        <taxon>Melastomatoideae</taxon>
        <taxon>Melastomateae</taxon>
        <taxon>Melastoma</taxon>
    </lineage>
</organism>
<comment type="caution">
    <text evidence="1">The sequence shown here is derived from an EMBL/GenBank/DDBJ whole genome shotgun (WGS) entry which is preliminary data.</text>
</comment>
<dbReference type="Proteomes" id="UP001057402">
    <property type="component" value="Chromosome 7"/>
</dbReference>
<keyword evidence="2" id="KW-1185">Reference proteome</keyword>
<name>A0ACB9NW58_9MYRT</name>